<protein>
    <recommendedName>
        <fullName evidence="6">Myb-binding protein 1A</fullName>
    </recommendedName>
</protein>
<evidence type="ECO:0008006" key="6">
    <source>
        <dbReference type="Google" id="ProtNLM"/>
    </source>
</evidence>
<organism evidence="4 5">
    <name type="scientific">Hirundo rustica rustica</name>
    <dbReference type="NCBI Taxonomy" id="333673"/>
    <lineage>
        <taxon>Eukaryota</taxon>
        <taxon>Metazoa</taxon>
        <taxon>Chordata</taxon>
        <taxon>Craniata</taxon>
        <taxon>Vertebrata</taxon>
        <taxon>Euteleostomi</taxon>
        <taxon>Archelosauria</taxon>
        <taxon>Archosauria</taxon>
        <taxon>Dinosauria</taxon>
        <taxon>Saurischia</taxon>
        <taxon>Theropoda</taxon>
        <taxon>Coelurosauria</taxon>
        <taxon>Aves</taxon>
        <taxon>Neognathae</taxon>
        <taxon>Neoaves</taxon>
        <taxon>Telluraves</taxon>
        <taxon>Australaves</taxon>
        <taxon>Passeriformes</taxon>
        <taxon>Sylvioidea</taxon>
        <taxon>Hirundinidae</taxon>
        <taxon>Hirundo</taxon>
    </lineage>
</organism>
<keyword evidence="5" id="KW-1185">Reference proteome</keyword>
<feature type="compositionally biased region" description="Acidic residues" evidence="3">
    <location>
        <begin position="1"/>
        <end position="11"/>
    </location>
</feature>
<feature type="compositionally biased region" description="Basic and acidic residues" evidence="3">
    <location>
        <begin position="725"/>
        <end position="734"/>
    </location>
</feature>
<dbReference type="InterPro" id="IPR007015">
    <property type="entry name" value="DNA_pol_V/MYBBP1A"/>
</dbReference>
<evidence type="ECO:0000256" key="1">
    <source>
        <dbReference type="ARBA" id="ARBA00004123"/>
    </source>
</evidence>
<dbReference type="Proteomes" id="UP000269221">
    <property type="component" value="Unassembled WGS sequence"/>
</dbReference>
<dbReference type="GO" id="GO:0043565">
    <property type="term" value="F:sequence-specific DNA binding"/>
    <property type="evidence" value="ECO:0007669"/>
    <property type="project" value="TreeGrafter"/>
</dbReference>
<dbReference type="Pfam" id="PF04931">
    <property type="entry name" value="DNA_pol_phi"/>
    <property type="match status" value="1"/>
</dbReference>
<feature type="compositionally biased region" description="Basic residues" evidence="3">
    <location>
        <begin position="1213"/>
        <end position="1229"/>
    </location>
</feature>
<comment type="subcellular location">
    <subcellularLocation>
        <location evidence="1">Nucleus</location>
    </subcellularLocation>
</comment>
<evidence type="ECO:0000313" key="5">
    <source>
        <dbReference type="Proteomes" id="UP000269221"/>
    </source>
</evidence>
<feature type="region of interest" description="Disordered" evidence="3">
    <location>
        <begin position="1"/>
        <end position="23"/>
    </location>
</feature>
<dbReference type="GO" id="GO:0003723">
    <property type="term" value="F:RNA binding"/>
    <property type="evidence" value="ECO:0007669"/>
    <property type="project" value="TreeGrafter"/>
</dbReference>
<gene>
    <name evidence="4" type="ORF">DUI87_12571</name>
</gene>
<evidence type="ECO:0000313" key="4">
    <source>
        <dbReference type="EMBL" id="RMC10859.1"/>
    </source>
</evidence>
<sequence length="1312" mass="148228">MAGMEMEEMEEMEQRGGGAPVTDPRGVLRQGRAFLDFFWDIAKPEQEVRLAATESLLRHLREGKKDDELKYTLKRLVEGLGATREAARPGFSLALAQVLQAFEEIPLCSILEQIKEKHNLEKVKKKLVRNAAFGNFFGVMALFQSGRLVKDRKALLESIQLLQQLTNHQTHLRDLPRKTLIDITSEVPETVFEEVLFDILQGDLSSAFTSPENLHLLLVGMQKFPGVLKPKKLKKLFGSPTVVNEENISRLVELLKSAAKSEKEDKKLPSVVFDLLQVALKEGAFELFWNEVVENGLLKEKSGPVSYMCYRLLGSALPLLSMEQLQVVLKGKVMLHYGEHVVATQFPQGFKFAAEMEGYIDAFLSGCNDPERQLAVMKGFSTLTNQGKPVLLSASRVVRHLQAVALQKYICWLKDMFLRPDLDCCLEFSSNRQKQNRENADIAQQKTARLRKWIIHRLVNITESATRKEESLVMDIARFCFFHAFFVAKKKKNSQIAEASVLPSEPLNERDHTEIENYFFGLLQTLNTLPVLGDTAEAAALREKHVHGVTVDGKLWVFLLAEYANKLLSSEHVKAVKPFTEEQRDIWERTLQSVKNLQKKENKSDSAKVGAFQQLLLSIAIHLFKNESETVDILSDLLNCTEKAFSKEAKKKKKTDNSEPGWVEVMVEILLSLLAQPSLLLRRISKSVFVWICPNLTKRGLQLILDVFDPNQEQNEESAVVVMEESNKKTKSAQDTDEEGSEDSSDEDNTDSGDEENEEVDENFRSQLMKVLQAGNTLEEDKSDEELDDEAMMALDKSISALFAEQQKRIQAKKDEKDRMRKEKILRRDFKAKVLDLIDVFLVKQAENPLVFDIIEPLLHLIEQSMSSDSDKQELDFLQKTANIFKNSLCRNKQYCKRVASLQEDLHALVQRLVEKACKHTDSAVALYYFSASLYLLKVLKGNTSPTLPPPEPKKQSDSRAQQESQLLNPGCLKVKKVAVVYQQALTQFLSKRNSPLTCSMFHDLFKRFPIMCKPLVDTLVKFITAAARQHQQAMACMLLHKVLLLHELKLFVTEKEWEELITRSISQVTECLKTLGKPIMKAEKEKVVKSLELLNFLLKTVTGQKLNVKLTEVEKVLLPLKQLEDIGNSPRLDSLYWNVMRWLNYTKPKKEKTASKPTQGAELLKRKKKGFLPETKKRKNRKKGTQENGLAPGGDGEAAAPEEQPLGAETPKHKKGLVPGGSKKHPKRAGRENGAAKEGGGELPTANGGDAVADKKKKKRKNRKRKGAAGSEAEQVPAAKKAKGSVVQETQQKQDKAKKKRKEKQAPVLQE</sequence>
<dbReference type="EMBL" id="QRBI01000111">
    <property type="protein sequence ID" value="RMC10859.1"/>
    <property type="molecule type" value="Genomic_DNA"/>
</dbReference>
<proteinExistence type="predicted"/>
<dbReference type="OrthoDB" id="342531at2759"/>
<feature type="region of interest" description="Disordered" evidence="3">
    <location>
        <begin position="1150"/>
        <end position="1312"/>
    </location>
</feature>
<feature type="compositionally biased region" description="Basic residues" evidence="3">
    <location>
        <begin position="1256"/>
        <end position="1268"/>
    </location>
</feature>
<dbReference type="PANTHER" id="PTHR13213">
    <property type="entry name" value="MYB-BINDING PROTEIN 1A FAMILY MEMBER"/>
    <property type="match status" value="1"/>
</dbReference>
<name>A0A3M0KCB7_HIRRU</name>
<reference evidence="4 5" key="1">
    <citation type="submission" date="2018-07" db="EMBL/GenBank/DDBJ databases">
        <title>A high quality draft genome assembly of the barn swallow (H. rustica rustica).</title>
        <authorList>
            <person name="Formenti G."/>
            <person name="Chiara M."/>
            <person name="Poveda L."/>
            <person name="Francoijs K.-J."/>
            <person name="Bonisoli-Alquati A."/>
            <person name="Canova L."/>
            <person name="Gianfranceschi L."/>
            <person name="Horner D.S."/>
            <person name="Saino N."/>
        </authorList>
    </citation>
    <scope>NUCLEOTIDE SEQUENCE [LARGE SCALE GENOMIC DNA]</scope>
    <source>
        <strain evidence="4">Chelidonia</strain>
        <tissue evidence="4">Blood</tissue>
    </source>
</reference>
<evidence type="ECO:0000256" key="3">
    <source>
        <dbReference type="SAM" id="MobiDB-lite"/>
    </source>
</evidence>
<dbReference type="PANTHER" id="PTHR13213:SF2">
    <property type="entry name" value="MYB-BINDING PROTEIN 1A"/>
    <property type="match status" value="1"/>
</dbReference>
<feature type="region of interest" description="Disordered" evidence="3">
    <location>
        <begin position="716"/>
        <end position="761"/>
    </location>
</feature>
<comment type="caution">
    <text evidence="4">The sequence shown here is derived from an EMBL/GenBank/DDBJ whole genome shotgun (WGS) entry which is preliminary data.</text>
</comment>
<accession>A0A3M0KCB7</accession>
<feature type="compositionally biased region" description="Basic residues" evidence="3">
    <location>
        <begin position="1166"/>
        <end position="1184"/>
    </location>
</feature>
<keyword evidence="2" id="KW-0539">Nucleus</keyword>
<dbReference type="GO" id="GO:0003714">
    <property type="term" value="F:transcription corepressor activity"/>
    <property type="evidence" value="ECO:0007669"/>
    <property type="project" value="TreeGrafter"/>
</dbReference>
<evidence type="ECO:0000256" key="2">
    <source>
        <dbReference type="ARBA" id="ARBA00023242"/>
    </source>
</evidence>
<dbReference type="STRING" id="333673.A0A3M0KCB7"/>
<feature type="compositionally biased region" description="Acidic residues" evidence="3">
    <location>
        <begin position="735"/>
        <end position="761"/>
    </location>
</feature>
<dbReference type="GO" id="GO:0005730">
    <property type="term" value="C:nucleolus"/>
    <property type="evidence" value="ECO:0007669"/>
    <property type="project" value="InterPro"/>
</dbReference>